<evidence type="ECO:0000313" key="2">
    <source>
        <dbReference type="WBParaSite" id="ACAC_0000143101-mRNA-1"/>
    </source>
</evidence>
<accession>A0A0K0CVP8</accession>
<reference evidence="2" key="2">
    <citation type="submission" date="2017-02" db="UniProtKB">
        <authorList>
            <consortium name="WormBaseParasite"/>
        </authorList>
    </citation>
    <scope>IDENTIFICATION</scope>
</reference>
<proteinExistence type="predicted"/>
<keyword evidence="1" id="KW-1185">Reference proteome</keyword>
<name>A0A0K0CVP8_ANGCA</name>
<protein>
    <submittedName>
        <fullName evidence="2">Uncharacterized protein</fullName>
    </submittedName>
</protein>
<sequence length="75" mass="8457">MVTPIDAQTSRCRHIAIQDQPPDLVSQMSHLVSSHFHHRSLGIKLSVNQRDIRILFCTSGRADMWQKLGISSSSE</sequence>
<organism evidence="1 2">
    <name type="scientific">Angiostrongylus cantonensis</name>
    <name type="common">Rat lungworm</name>
    <dbReference type="NCBI Taxonomy" id="6313"/>
    <lineage>
        <taxon>Eukaryota</taxon>
        <taxon>Metazoa</taxon>
        <taxon>Ecdysozoa</taxon>
        <taxon>Nematoda</taxon>
        <taxon>Chromadorea</taxon>
        <taxon>Rhabditida</taxon>
        <taxon>Rhabditina</taxon>
        <taxon>Rhabditomorpha</taxon>
        <taxon>Strongyloidea</taxon>
        <taxon>Metastrongylidae</taxon>
        <taxon>Angiostrongylus</taxon>
    </lineage>
</organism>
<reference evidence="1" key="1">
    <citation type="submission" date="2012-09" db="EMBL/GenBank/DDBJ databases">
        <authorList>
            <person name="Martin A.A."/>
        </authorList>
    </citation>
    <scope>NUCLEOTIDE SEQUENCE</scope>
</reference>
<dbReference type="WBParaSite" id="ACAC_0000143101-mRNA-1">
    <property type="protein sequence ID" value="ACAC_0000143101-mRNA-1"/>
    <property type="gene ID" value="ACAC_0000143101"/>
</dbReference>
<evidence type="ECO:0000313" key="1">
    <source>
        <dbReference type="Proteomes" id="UP000035642"/>
    </source>
</evidence>
<dbReference type="AlphaFoldDB" id="A0A0K0CVP8"/>
<dbReference type="Proteomes" id="UP000035642">
    <property type="component" value="Unassembled WGS sequence"/>
</dbReference>